<dbReference type="CDD" id="cd00130">
    <property type="entry name" value="PAS"/>
    <property type="match status" value="1"/>
</dbReference>
<reference evidence="4 5" key="1">
    <citation type="submission" date="2018-07" db="EMBL/GenBank/DDBJ databases">
        <title>Anaerosacharophilus polymeroproducens gen. nov. sp. nov., an anaerobic bacterium isolated from salt field.</title>
        <authorList>
            <person name="Kim W."/>
            <person name="Yang S.-H."/>
            <person name="Oh J."/>
            <person name="Lee J.-H."/>
            <person name="Kwon K.K."/>
        </authorList>
    </citation>
    <scope>NUCLEOTIDE SEQUENCE [LARGE SCALE GENOMIC DNA]</scope>
    <source>
        <strain evidence="4 5">MCWD5</strain>
    </source>
</reference>
<evidence type="ECO:0000313" key="4">
    <source>
        <dbReference type="EMBL" id="RDU22640.1"/>
    </source>
</evidence>
<dbReference type="FunFam" id="3.30.70.270:FF:000001">
    <property type="entry name" value="Diguanylate cyclase domain protein"/>
    <property type="match status" value="1"/>
</dbReference>
<protein>
    <submittedName>
        <fullName evidence="4">Diguanylate cyclase</fullName>
    </submittedName>
</protein>
<dbReference type="InterPro" id="IPR029787">
    <property type="entry name" value="Nucleotide_cyclase"/>
</dbReference>
<dbReference type="Pfam" id="PF00990">
    <property type="entry name" value="GGDEF"/>
    <property type="match status" value="1"/>
</dbReference>
<keyword evidence="1" id="KW-0472">Membrane</keyword>
<feature type="transmembrane region" description="Helical" evidence="1">
    <location>
        <begin position="209"/>
        <end position="226"/>
    </location>
</feature>
<feature type="transmembrane region" description="Helical" evidence="1">
    <location>
        <begin position="35"/>
        <end position="55"/>
    </location>
</feature>
<proteinExistence type="predicted"/>
<name>A0A371AT49_9FIRM</name>
<dbReference type="InterPro" id="IPR000160">
    <property type="entry name" value="GGDEF_dom"/>
</dbReference>
<dbReference type="OrthoDB" id="9805474at2"/>
<dbReference type="PROSITE" id="PS50112">
    <property type="entry name" value="PAS"/>
    <property type="match status" value="1"/>
</dbReference>
<dbReference type="NCBIfam" id="TIGR00254">
    <property type="entry name" value="GGDEF"/>
    <property type="match status" value="1"/>
</dbReference>
<dbReference type="RefSeq" id="WP_115483050.1">
    <property type="nucleotide sequence ID" value="NZ_QRCT01000049.1"/>
</dbReference>
<evidence type="ECO:0000313" key="5">
    <source>
        <dbReference type="Proteomes" id="UP000255036"/>
    </source>
</evidence>
<dbReference type="SUPFAM" id="SSF55073">
    <property type="entry name" value="Nucleotide cyclase"/>
    <property type="match status" value="1"/>
</dbReference>
<evidence type="ECO:0000259" key="3">
    <source>
        <dbReference type="PROSITE" id="PS50887"/>
    </source>
</evidence>
<gene>
    <name evidence="4" type="ORF">DWV06_15330</name>
</gene>
<accession>A0A371AT49</accession>
<dbReference type="CDD" id="cd01949">
    <property type="entry name" value="GGDEF"/>
    <property type="match status" value="1"/>
</dbReference>
<comment type="caution">
    <text evidence="4">The sequence shown here is derived from an EMBL/GenBank/DDBJ whole genome shotgun (WGS) entry which is preliminary data.</text>
</comment>
<evidence type="ECO:0000256" key="1">
    <source>
        <dbReference type="SAM" id="Phobius"/>
    </source>
</evidence>
<sequence length="518" mass="59868">MFLLSLLSFFNFYSFVLLGLYIIKLNPKQEINIIGACVDFCFAIWDFAFVFFYMSDTANEAMIWHKISAIGWIMFCPFATHFFLILSEKAKNHNRLRIYVSLYLLPFILLIKTFFSNESPIAKGIKKSNIGLGWTYISNIESEWYWIYLVQMAVYIGVALYFTYQWAKRENRIKFLKQIKNIILVDSFLIIFGYITDLILPIFGSDFPPLFNIISIFWGVGSLLIVRNYKLLNVNEAATPELILETVLDPIIMIDRNGIIVRCNQATASLMKYKAEEMIGKSLFDYYDSKKYPKEYLINLFQKRAPRNVEAELIDGEGNIIDAVASYSIAENKLDGFLGVVVSLHNVTEYKKLTQTLENLANYDKLTNLANRRLFDNKLNQAIENYKMTGEKFAVIFMDLDGFKNINDRYGHDIGDKLLLEISKRMLSAIRKKDTLARLGGDEFVLLFTDLVIEANLVAVIDRLREYFCEAVNIENNICKVGISFGVSRCPEDGLTIDELMKKADERMYGEKSDKYKR</sequence>
<dbReference type="InterPro" id="IPR043128">
    <property type="entry name" value="Rev_trsase/Diguanyl_cyclase"/>
</dbReference>
<feature type="domain" description="PAS" evidence="2">
    <location>
        <begin position="236"/>
        <end position="287"/>
    </location>
</feature>
<dbReference type="Gene3D" id="3.30.450.20">
    <property type="entry name" value="PAS domain"/>
    <property type="match status" value="1"/>
</dbReference>
<dbReference type="PANTHER" id="PTHR44757:SF2">
    <property type="entry name" value="BIOFILM ARCHITECTURE MAINTENANCE PROTEIN MBAA"/>
    <property type="match status" value="1"/>
</dbReference>
<keyword evidence="1" id="KW-0812">Transmembrane</keyword>
<feature type="transmembrane region" description="Helical" evidence="1">
    <location>
        <begin position="6"/>
        <end position="23"/>
    </location>
</feature>
<feature type="transmembrane region" description="Helical" evidence="1">
    <location>
        <begin position="67"/>
        <end position="86"/>
    </location>
</feature>
<organism evidence="4 5">
    <name type="scientific">Anaerosacchariphilus polymeriproducens</name>
    <dbReference type="NCBI Taxonomy" id="1812858"/>
    <lineage>
        <taxon>Bacteria</taxon>
        <taxon>Bacillati</taxon>
        <taxon>Bacillota</taxon>
        <taxon>Clostridia</taxon>
        <taxon>Lachnospirales</taxon>
        <taxon>Lachnospiraceae</taxon>
        <taxon>Anaerosacchariphilus</taxon>
    </lineage>
</organism>
<dbReference type="InterPro" id="IPR052155">
    <property type="entry name" value="Biofilm_reg_signaling"/>
</dbReference>
<dbReference type="GO" id="GO:0006355">
    <property type="term" value="P:regulation of DNA-templated transcription"/>
    <property type="evidence" value="ECO:0007669"/>
    <property type="project" value="InterPro"/>
</dbReference>
<dbReference type="Pfam" id="PF00989">
    <property type="entry name" value="PAS"/>
    <property type="match status" value="1"/>
</dbReference>
<keyword evidence="1" id="KW-1133">Transmembrane helix</keyword>
<dbReference type="PANTHER" id="PTHR44757">
    <property type="entry name" value="DIGUANYLATE CYCLASE DGCP"/>
    <property type="match status" value="1"/>
</dbReference>
<dbReference type="InterPro" id="IPR013767">
    <property type="entry name" value="PAS_fold"/>
</dbReference>
<dbReference type="InterPro" id="IPR000014">
    <property type="entry name" value="PAS"/>
</dbReference>
<dbReference type="NCBIfam" id="TIGR00229">
    <property type="entry name" value="sensory_box"/>
    <property type="match status" value="1"/>
</dbReference>
<dbReference type="Gene3D" id="3.30.70.270">
    <property type="match status" value="1"/>
</dbReference>
<dbReference type="AlphaFoldDB" id="A0A371AT49"/>
<evidence type="ECO:0000259" key="2">
    <source>
        <dbReference type="PROSITE" id="PS50112"/>
    </source>
</evidence>
<dbReference type="Proteomes" id="UP000255036">
    <property type="component" value="Unassembled WGS sequence"/>
</dbReference>
<dbReference type="SUPFAM" id="SSF55785">
    <property type="entry name" value="PYP-like sensor domain (PAS domain)"/>
    <property type="match status" value="1"/>
</dbReference>
<dbReference type="SMART" id="SM00267">
    <property type="entry name" value="GGDEF"/>
    <property type="match status" value="1"/>
</dbReference>
<dbReference type="SMART" id="SM00091">
    <property type="entry name" value="PAS"/>
    <property type="match status" value="1"/>
</dbReference>
<feature type="transmembrane region" description="Helical" evidence="1">
    <location>
        <begin position="144"/>
        <end position="162"/>
    </location>
</feature>
<dbReference type="InterPro" id="IPR035965">
    <property type="entry name" value="PAS-like_dom_sf"/>
</dbReference>
<feature type="transmembrane region" description="Helical" evidence="1">
    <location>
        <begin position="183"/>
        <end position="203"/>
    </location>
</feature>
<feature type="transmembrane region" description="Helical" evidence="1">
    <location>
        <begin position="98"/>
        <end position="115"/>
    </location>
</feature>
<feature type="domain" description="GGDEF" evidence="3">
    <location>
        <begin position="391"/>
        <end position="518"/>
    </location>
</feature>
<keyword evidence="5" id="KW-1185">Reference proteome</keyword>
<dbReference type="EMBL" id="QRCT01000049">
    <property type="protein sequence ID" value="RDU22640.1"/>
    <property type="molecule type" value="Genomic_DNA"/>
</dbReference>
<dbReference type="PROSITE" id="PS50887">
    <property type="entry name" value="GGDEF"/>
    <property type="match status" value="1"/>
</dbReference>